<protein>
    <submittedName>
        <fullName evidence="1">Uncharacterized protein</fullName>
    </submittedName>
</protein>
<dbReference type="EMBL" id="ATNM01000197">
    <property type="protein sequence ID" value="EPR65314.1"/>
    <property type="molecule type" value="Genomic_DNA"/>
</dbReference>
<name>S7WEY0_9BACT</name>
<gene>
    <name evidence="1" type="ORF">ADICYQ_5847</name>
</gene>
<evidence type="ECO:0000313" key="1">
    <source>
        <dbReference type="EMBL" id="EPR65314.1"/>
    </source>
</evidence>
<dbReference type="Proteomes" id="UP000014974">
    <property type="component" value="Unassembled WGS sequence"/>
</dbReference>
<proteinExistence type="predicted"/>
<accession>S7WEY0</accession>
<reference evidence="1 2" key="1">
    <citation type="journal article" date="2013" name="Genome Announc.">
        <title>Draft Genome Sequence of Cyclobacterium qasimii Strain M12-11BT, Isolated from Arctic Marine Sediment.</title>
        <authorList>
            <person name="Shivaji S."/>
            <person name="Ara S."/>
            <person name="Singh A."/>
            <person name="Kumar Pinnaka A."/>
        </authorList>
    </citation>
    <scope>NUCLEOTIDE SEQUENCE [LARGE SCALE GENOMIC DNA]</scope>
    <source>
        <strain evidence="1 2">M12-11B</strain>
    </source>
</reference>
<evidence type="ECO:0000313" key="2">
    <source>
        <dbReference type="Proteomes" id="UP000014974"/>
    </source>
</evidence>
<sequence>MQEAIEKDKAFQFLGFRTTQLLQVQTYKICLINLSITGFS</sequence>
<comment type="caution">
    <text evidence="1">The sequence shown here is derived from an EMBL/GenBank/DDBJ whole genome shotgun (WGS) entry which is preliminary data.</text>
</comment>
<dbReference type="AlphaFoldDB" id="S7WEY0"/>
<organism evidence="1 2">
    <name type="scientific">Cyclobacterium qasimii M12-11B</name>
    <dbReference type="NCBI Taxonomy" id="641524"/>
    <lineage>
        <taxon>Bacteria</taxon>
        <taxon>Pseudomonadati</taxon>
        <taxon>Bacteroidota</taxon>
        <taxon>Cytophagia</taxon>
        <taxon>Cytophagales</taxon>
        <taxon>Cyclobacteriaceae</taxon>
        <taxon>Cyclobacterium</taxon>
    </lineage>
</organism>